<proteinExistence type="predicted"/>
<name>A0A140IEI1_9RHOO</name>
<evidence type="ECO:0000256" key="3">
    <source>
        <dbReference type="PROSITE-ProRule" id="PRU00023"/>
    </source>
</evidence>
<dbReference type="KEGG" id="thu:AC731_003900"/>
<dbReference type="STRING" id="1134435.AC731_003900"/>
<dbReference type="PROSITE" id="PS50088">
    <property type="entry name" value="ANK_REPEAT"/>
    <property type="match status" value="3"/>
</dbReference>
<feature type="repeat" description="ANK" evidence="3">
    <location>
        <begin position="128"/>
        <end position="160"/>
    </location>
</feature>
<keyword evidence="2 3" id="KW-0040">ANK repeat</keyword>
<dbReference type="InterPro" id="IPR036770">
    <property type="entry name" value="Ankyrin_rpt-contain_sf"/>
</dbReference>
<gene>
    <name evidence="4" type="ORF">AC731_003900</name>
</gene>
<dbReference type="Pfam" id="PF12796">
    <property type="entry name" value="Ank_2"/>
    <property type="match status" value="1"/>
</dbReference>
<sequence length="271" mass="29910">MKHEFFAFMGTSYPSSLERDFERILIKIEALWDTPQIHDYFSDLLIDKRGGRKGFPPDVLADIIRLRDARELETFKAAERKEHAMHDLTARGIAFLPKNFFHFLEEGDQQVIDLFVRANFNVNLTAEDGTPPLITALKRGLTIIAQILLSAGADPNARDRLGLTPLLVACGKPTSGYRNTVDLLLKKGAHINVRDPLGNTPLLLSITGGTPDIAFALIEQGADVFASRRDGATALSLAQKLGDERLLRLIEFKMKQASSAGRSLSGEWAAA</sequence>
<evidence type="ECO:0000313" key="4">
    <source>
        <dbReference type="EMBL" id="AMO36156.1"/>
    </source>
</evidence>
<dbReference type="RefSeq" id="WP_048709375.1">
    <property type="nucleotide sequence ID" value="NZ_CP014646.1"/>
</dbReference>
<dbReference type="InterPro" id="IPR002110">
    <property type="entry name" value="Ankyrin_rpt"/>
</dbReference>
<dbReference type="PROSITE" id="PS50297">
    <property type="entry name" value="ANK_REP_REGION"/>
    <property type="match status" value="2"/>
</dbReference>
<dbReference type="EMBL" id="CP014646">
    <property type="protein sequence ID" value="AMO36156.1"/>
    <property type="molecule type" value="Genomic_DNA"/>
</dbReference>
<accession>A0A140IEI1</accession>
<protein>
    <submittedName>
        <fullName evidence="4">Tankyrase type protein</fullName>
    </submittedName>
</protein>
<evidence type="ECO:0000256" key="2">
    <source>
        <dbReference type="ARBA" id="ARBA00023043"/>
    </source>
</evidence>
<dbReference type="SMART" id="SM00248">
    <property type="entry name" value="ANK"/>
    <property type="match status" value="3"/>
</dbReference>
<dbReference type="AlphaFoldDB" id="A0A140IEI1"/>
<dbReference type="Proteomes" id="UP000036902">
    <property type="component" value="Chromosome"/>
</dbReference>
<evidence type="ECO:0000256" key="1">
    <source>
        <dbReference type="ARBA" id="ARBA00022737"/>
    </source>
</evidence>
<keyword evidence="5" id="KW-1185">Reference proteome</keyword>
<dbReference type="PANTHER" id="PTHR24171">
    <property type="entry name" value="ANKYRIN REPEAT DOMAIN-CONTAINING PROTEIN 39-RELATED"/>
    <property type="match status" value="1"/>
</dbReference>
<organism evidence="4 5">
    <name type="scientific">Thauera humireducens</name>
    <dbReference type="NCBI Taxonomy" id="1134435"/>
    <lineage>
        <taxon>Bacteria</taxon>
        <taxon>Pseudomonadati</taxon>
        <taxon>Pseudomonadota</taxon>
        <taxon>Betaproteobacteria</taxon>
        <taxon>Rhodocyclales</taxon>
        <taxon>Zoogloeaceae</taxon>
        <taxon>Thauera</taxon>
    </lineage>
</organism>
<dbReference type="Gene3D" id="1.25.40.20">
    <property type="entry name" value="Ankyrin repeat-containing domain"/>
    <property type="match status" value="2"/>
</dbReference>
<keyword evidence="1" id="KW-0677">Repeat</keyword>
<evidence type="ECO:0000313" key="5">
    <source>
        <dbReference type="Proteomes" id="UP000036902"/>
    </source>
</evidence>
<dbReference type="SUPFAM" id="SSF48403">
    <property type="entry name" value="Ankyrin repeat"/>
    <property type="match status" value="1"/>
</dbReference>
<feature type="repeat" description="ANK" evidence="3">
    <location>
        <begin position="161"/>
        <end position="196"/>
    </location>
</feature>
<reference evidence="5" key="1">
    <citation type="submission" date="2016-03" db="EMBL/GenBank/DDBJ databases">
        <authorList>
            <person name="Ma C."/>
            <person name="Zhou S."/>
            <person name="Yang G."/>
        </authorList>
    </citation>
    <scope>NUCLEOTIDE SEQUENCE [LARGE SCALE GENOMIC DNA]</scope>
    <source>
        <strain evidence="5">SgZ-1</strain>
    </source>
</reference>
<feature type="repeat" description="ANK" evidence="3">
    <location>
        <begin position="197"/>
        <end position="229"/>
    </location>
</feature>